<dbReference type="InterPro" id="IPR053135">
    <property type="entry name" value="AKR2_Oxidoreductase"/>
</dbReference>
<proteinExistence type="predicted"/>
<evidence type="ECO:0000313" key="3">
    <source>
        <dbReference type="Proteomes" id="UP001596152"/>
    </source>
</evidence>
<dbReference type="InterPro" id="IPR036812">
    <property type="entry name" value="NAD(P)_OxRdtase_dom_sf"/>
</dbReference>
<feature type="domain" description="NADP-dependent oxidoreductase" evidence="1">
    <location>
        <begin position="16"/>
        <end position="193"/>
    </location>
</feature>
<reference evidence="3" key="1">
    <citation type="journal article" date="2019" name="Int. J. Syst. Evol. Microbiol.">
        <title>The Global Catalogue of Microorganisms (GCM) 10K type strain sequencing project: providing services to taxonomists for standard genome sequencing and annotation.</title>
        <authorList>
            <consortium name="The Broad Institute Genomics Platform"/>
            <consortium name="The Broad Institute Genome Sequencing Center for Infectious Disease"/>
            <person name="Wu L."/>
            <person name="Ma J."/>
        </authorList>
    </citation>
    <scope>NUCLEOTIDE SEQUENCE [LARGE SCALE GENOMIC DNA]</scope>
    <source>
        <strain evidence="3">JCM 12125</strain>
    </source>
</reference>
<keyword evidence="3" id="KW-1185">Reference proteome</keyword>
<dbReference type="Gene3D" id="3.20.20.100">
    <property type="entry name" value="NADP-dependent oxidoreductase domain"/>
    <property type="match status" value="1"/>
</dbReference>
<dbReference type="Pfam" id="PF00248">
    <property type="entry name" value="Aldo_ket_red"/>
    <property type="match status" value="1"/>
</dbReference>
<name>A0ABW0FX26_9CAUL</name>
<dbReference type="EMBL" id="JBHSLF010000052">
    <property type="protein sequence ID" value="MFC5345669.1"/>
    <property type="molecule type" value="Genomic_DNA"/>
</dbReference>
<dbReference type="PANTHER" id="PTHR43312">
    <property type="entry name" value="D-THREO-ALDOSE 1-DEHYDROGENASE"/>
    <property type="match status" value="1"/>
</dbReference>
<organism evidence="2 3">
    <name type="scientific">Brevundimonas staleyi</name>
    <dbReference type="NCBI Taxonomy" id="74326"/>
    <lineage>
        <taxon>Bacteria</taxon>
        <taxon>Pseudomonadati</taxon>
        <taxon>Pseudomonadota</taxon>
        <taxon>Alphaproteobacteria</taxon>
        <taxon>Caulobacterales</taxon>
        <taxon>Caulobacteraceae</taxon>
        <taxon>Brevundimonas</taxon>
    </lineage>
</organism>
<dbReference type="InterPro" id="IPR023210">
    <property type="entry name" value="NADP_OxRdtase_dom"/>
</dbReference>
<accession>A0ABW0FX26</accession>
<dbReference type="Proteomes" id="UP001596152">
    <property type="component" value="Unassembled WGS sequence"/>
</dbReference>
<gene>
    <name evidence="2" type="ORF">ACFPIE_17275</name>
</gene>
<comment type="caution">
    <text evidence="2">The sequence shown here is derived from an EMBL/GenBank/DDBJ whole genome shotgun (WGS) entry which is preliminary data.</text>
</comment>
<evidence type="ECO:0000259" key="1">
    <source>
        <dbReference type="Pfam" id="PF00248"/>
    </source>
</evidence>
<dbReference type="PANTHER" id="PTHR43312:SF1">
    <property type="entry name" value="NADP-DEPENDENT OXIDOREDUCTASE DOMAIN-CONTAINING PROTEIN"/>
    <property type="match status" value="1"/>
</dbReference>
<dbReference type="SUPFAM" id="SSF51430">
    <property type="entry name" value="NAD(P)-linked oxidoreductase"/>
    <property type="match status" value="1"/>
</dbReference>
<protein>
    <submittedName>
        <fullName evidence="2">Aldo/keto reductase</fullName>
    </submittedName>
</protein>
<dbReference type="RefSeq" id="WP_374038220.1">
    <property type="nucleotide sequence ID" value="NZ_CP169082.1"/>
</dbReference>
<evidence type="ECO:0000313" key="2">
    <source>
        <dbReference type="EMBL" id="MFC5345669.1"/>
    </source>
</evidence>
<sequence>MRTIPCAPINREVSVIGFGCASLGSRVSPADGAAALALAYENGVTWYDVAPPYGDGQAEAQLGEFLRGKRQTVAICTKVGIGRPEVSGPQRLVRAVARPIIKALPQLRAHVAGLRGGSGRSPIRAAMIEPSVTRSLRDLKTDYIDVLALHEPTVEEVRDPDILAALKALVDKGHVRALAVAGAPDAIQAANTSGFFDVAQTPDSVFTLGLDAVPPRSELFAISHGVFGSNALEQFTALLKADLNLQQKVEALSPGATPADVLLTYALGRNPTGVTLASMFRPDHIRTNCARASAAPDPQFVADLRRLIVGTPVL</sequence>